<protein>
    <submittedName>
        <fullName evidence="1">Uncharacterized protein</fullName>
    </submittedName>
</protein>
<evidence type="ECO:0000313" key="1">
    <source>
        <dbReference type="EMBL" id="VUZ45768.1"/>
    </source>
</evidence>
<sequence length="70" mass="7723">MDDKCKQLEKLRLVKPVSLANGTVSKTVAQNAGEAAPSFFRILYALKPTLLGLTLILVFQDLSEKFLIES</sequence>
<evidence type="ECO:0000313" key="2">
    <source>
        <dbReference type="Proteomes" id="UP000321570"/>
    </source>
</evidence>
<dbReference type="AlphaFoldDB" id="A0A564YGC0"/>
<dbReference type="EMBL" id="CABIJS010000188">
    <property type="protein sequence ID" value="VUZ45768.1"/>
    <property type="molecule type" value="Genomic_DNA"/>
</dbReference>
<keyword evidence="2" id="KW-1185">Reference proteome</keyword>
<organism evidence="1 2">
    <name type="scientific">Hymenolepis diminuta</name>
    <name type="common">Rat tapeworm</name>
    <dbReference type="NCBI Taxonomy" id="6216"/>
    <lineage>
        <taxon>Eukaryota</taxon>
        <taxon>Metazoa</taxon>
        <taxon>Spiralia</taxon>
        <taxon>Lophotrochozoa</taxon>
        <taxon>Platyhelminthes</taxon>
        <taxon>Cestoda</taxon>
        <taxon>Eucestoda</taxon>
        <taxon>Cyclophyllidea</taxon>
        <taxon>Hymenolepididae</taxon>
        <taxon>Hymenolepis</taxon>
    </lineage>
</organism>
<accession>A0A564YGC0</accession>
<dbReference type="Proteomes" id="UP000321570">
    <property type="component" value="Unassembled WGS sequence"/>
</dbReference>
<proteinExistence type="predicted"/>
<name>A0A564YGC0_HYMDI</name>
<reference evidence="1 2" key="1">
    <citation type="submission" date="2019-07" db="EMBL/GenBank/DDBJ databases">
        <authorList>
            <person name="Jastrzebski P J."/>
            <person name="Paukszto L."/>
            <person name="Jastrzebski P J."/>
        </authorList>
    </citation>
    <scope>NUCLEOTIDE SEQUENCE [LARGE SCALE GENOMIC DNA]</scope>
    <source>
        <strain evidence="1 2">WMS-il1</strain>
    </source>
</reference>
<gene>
    <name evidence="1" type="ORF">WMSIL1_LOCUS5686</name>
</gene>